<dbReference type="PANTHER" id="PTHR23517">
    <property type="entry name" value="RESISTANCE PROTEIN MDTM, PUTATIVE-RELATED-RELATED"/>
    <property type="match status" value="1"/>
</dbReference>
<evidence type="ECO:0000256" key="2">
    <source>
        <dbReference type="ARBA" id="ARBA00022448"/>
    </source>
</evidence>
<evidence type="ECO:0000256" key="7">
    <source>
        <dbReference type="SAM" id="Phobius"/>
    </source>
</evidence>
<feature type="transmembrane region" description="Helical" evidence="7">
    <location>
        <begin position="114"/>
        <end position="132"/>
    </location>
</feature>
<evidence type="ECO:0000256" key="5">
    <source>
        <dbReference type="ARBA" id="ARBA00022989"/>
    </source>
</evidence>
<dbReference type="GO" id="GO:0022857">
    <property type="term" value="F:transmembrane transporter activity"/>
    <property type="evidence" value="ECO:0007669"/>
    <property type="project" value="InterPro"/>
</dbReference>
<comment type="subcellular location">
    <subcellularLocation>
        <location evidence="1">Cell membrane</location>
        <topology evidence="1">Multi-pass membrane protein</topology>
    </subcellularLocation>
</comment>
<evidence type="ECO:0000259" key="8">
    <source>
        <dbReference type="PROSITE" id="PS50850"/>
    </source>
</evidence>
<evidence type="ECO:0000256" key="1">
    <source>
        <dbReference type="ARBA" id="ARBA00004651"/>
    </source>
</evidence>
<protein>
    <recommendedName>
        <fullName evidence="8">Major facilitator superfamily (MFS) profile domain-containing protein</fullName>
    </recommendedName>
</protein>
<feature type="transmembrane region" description="Helical" evidence="7">
    <location>
        <begin position="29"/>
        <end position="51"/>
    </location>
</feature>
<dbReference type="InterPro" id="IPR050171">
    <property type="entry name" value="MFS_Transporters"/>
</dbReference>
<feature type="domain" description="Major facilitator superfamily (MFS) profile" evidence="8">
    <location>
        <begin position="26"/>
        <end position="205"/>
    </location>
</feature>
<keyword evidence="4 7" id="KW-0812">Transmembrane</keyword>
<organism evidence="9 10">
    <name type="scientific">Candidatus Kuenenbacteria bacterium RIFCSPHIGHO2_02_FULL_39_13</name>
    <dbReference type="NCBI Taxonomy" id="1798561"/>
    <lineage>
        <taxon>Bacteria</taxon>
        <taxon>Candidatus Kueneniibacteriota</taxon>
    </lineage>
</organism>
<accession>A0A1F6FMH7</accession>
<sequence>MTKGNKIMHNIFRNLTRYNKSDFNQPLKFMLIISGAFTFAFGMFSPIYALFVEGIGGNVTTAANAWAVFSLSAGVLTFAAGRWENKLKETEMGIILSQFIIASAYLVYCFTDRIWMLYAAQALLGAGMAFYWPAFHSVYGSHVEKRKATAQWGWYDGLAYLIPAVAAVIGGFLVELYGFGVIFIIMATVSFLCGIFIWALPRKVL</sequence>
<dbReference type="STRING" id="1798561.A3B87_03675"/>
<feature type="transmembrane region" description="Helical" evidence="7">
    <location>
        <begin position="153"/>
        <end position="173"/>
    </location>
</feature>
<feature type="transmembrane region" description="Helical" evidence="7">
    <location>
        <begin position="63"/>
        <end position="80"/>
    </location>
</feature>
<dbReference type="Proteomes" id="UP000179136">
    <property type="component" value="Unassembled WGS sequence"/>
</dbReference>
<dbReference type="EMBL" id="MFMW01000022">
    <property type="protein sequence ID" value="OGG87079.1"/>
    <property type="molecule type" value="Genomic_DNA"/>
</dbReference>
<gene>
    <name evidence="9" type="ORF">A3B87_03675</name>
</gene>
<keyword evidence="5 7" id="KW-1133">Transmembrane helix</keyword>
<comment type="caution">
    <text evidence="9">The sequence shown here is derived from an EMBL/GenBank/DDBJ whole genome shotgun (WGS) entry which is preliminary data.</text>
</comment>
<dbReference type="InterPro" id="IPR020846">
    <property type="entry name" value="MFS_dom"/>
</dbReference>
<dbReference type="PROSITE" id="PS50850">
    <property type="entry name" value="MFS"/>
    <property type="match status" value="1"/>
</dbReference>
<dbReference type="GO" id="GO:0005886">
    <property type="term" value="C:plasma membrane"/>
    <property type="evidence" value="ECO:0007669"/>
    <property type="project" value="UniProtKB-SubCell"/>
</dbReference>
<dbReference type="Gene3D" id="1.20.1250.20">
    <property type="entry name" value="MFS general substrate transporter like domains"/>
    <property type="match status" value="1"/>
</dbReference>
<dbReference type="AlphaFoldDB" id="A0A1F6FMH7"/>
<reference evidence="9 10" key="1">
    <citation type="journal article" date="2016" name="Nat. Commun.">
        <title>Thousands of microbial genomes shed light on interconnected biogeochemical processes in an aquifer system.</title>
        <authorList>
            <person name="Anantharaman K."/>
            <person name="Brown C.T."/>
            <person name="Hug L.A."/>
            <person name="Sharon I."/>
            <person name="Castelle C.J."/>
            <person name="Probst A.J."/>
            <person name="Thomas B.C."/>
            <person name="Singh A."/>
            <person name="Wilkins M.J."/>
            <person name="Karaoz U."/>
            <person name="Brodie E.L."/>
            <person name="Williams K.H."/>
            <person name="Hubbard S.S."/>
            <person name="Banfield J.F."/>
        </authorList>
    </citation>
    <scope>NUCLEOTIDE SEQUENCE [LARGE SCALE GENOMIC DNA]</scope>
</reference>
<evidence type="ECO:0000256" key="6">
    <source>
        <dbReference type="ARBA" id="ARBA00023136"/>
    </source>
</evidence>
<feature type="transmembrane region" description="Helical" evidence="7">
    <location>
        <begin position="92"/>
        <end position="108"/>
    </location>
</feature>
<keyword evidence="2" id="KW-0813">Transport</keyword>
<name>A0A1F6FMH7_9BACT</name>
<feature type="transmembrane region" description="Helical" evidence="7">
    <location>
        <begin position="179"/>
        <end position="200"/>
    </location>
</feature>
<evidence type="ECO:0000313" key="9">
    <source>
        <dbReference type="EMBL" id="OGG87079.1"/>
    </source>
</evidence>
<dbReference type="Pfam" id="PF07690">
    <property type="entry name" value="MFS_1"/>
    <property type="match status" value="1"/>
</dbReference>
<evidence type="ECO:0000313" key="10">
    <source>
        <dbReference type="Proteomes" id="UP000179136"/>
    </source>
</evidence>
<evidence type="ECO:0000256" key="3">
    <source>
        <dbReference type="ARBA" id="ARBA00022475"/>
    </source>
</evidence>
<keyword evidence="3" id="KW-1003">Cell membrane</keyword>
<proteinExistence type="predicted"/>
<keyword evidence="6 7" id="KW-0472">Membrane</keyword>
<dbReference type="InterPro" id="IPR036259">
    <property type="entry name" value="MFS_trans_sf"/>
</dbReference>
<dbReference type="InterPro" id="IPR011701">
    <property type="entry name" value="MFS"/>
</dbReference>
<evidence type="ECO:0000256" key="4">
    <source>
        <dbReference type="ARBA" id="ARBA00022692"/>
    </source>
</evidence>
<dbReference type="SUPFAM" id="SSF103473">
    <property type="entry name" value="MFS general substrate transporter"/>
    <property type="match status" value="1"/>
</dbReference>